<dbReference type="EMBL" id="AP031573">
    <property type="protein sequence ID" value="BFM45304.1"/>
    <property type="molecule type" value="Genomic_DNA"/>
</dbReference>
<accession>A0AAT9H722</accession>
<feature type="domain" description="ASPIC/UnbV" evidence="2">
    <location>
        <begin position="410"/>
        <end position="480"/>
    </location>
</feature>
<gene>
    <name evidence="4" type="ORF">CFS9_39450</name>
</gene>
<dbReference type="Pfam" id="PF07593">
    <property type="entry name" value="UnbV_ASPIC"/>
    <property type="match status" value="1"/>
</dbReference>
<dbReference type="NCBIfam" id="TIGR04183">
    <property type="entry name" value="Por_Secre_tail"/>
    <property type="match status" value="1"/>
</dbReference>
<evidence type="ECO:0000259" key="2">
    <source>
        <dbReference type="Pfam" id="PF07593"/>
    </source>
</evidence>
<sequence length="575" mass="63846">MKTSLHFITVLIIPSFILNAQSFERMHFPDITTTLSSSRSANFIDVNNDGWDDIFFSNGLSSGEKNMLYINNTDGTFTTVTDDDIVEHNIRAVGASFADTDNDGDLDGYVVTWGSGGIAKRNYFYRNNGNGTFFFDPEVAPNPTYSETANWIDANNDQLLDLYITNSAQSLQNLYFENQGNDTFLQRTDLTITNEAKPSRSVDWVDYDNDGDNDLFITNEMNNKNTLYRNDGPNNFTQINDLTIVQDLKDSLGSSWADIDNDGDFDLLVTNWEQGNQLFINNNGVFTEMTNSAIALETVISFGSTFGDIDNDGDLDLFIGNSYSETHLNNSVFINDGNGNFTQDHTSALATQIGWTYGAAFGDYNNDGWLDIILANNQNESQVNDVYKNTGTGNNWIKIKCIGTDSNRSAIGTIVKITSVINGNTVTQTRKVEAASGYASQNSLTTHFGLGNAAEIESIEIKWPSGLIENFIGYEINKAHTITEGSGTLSIKEINDTKFRIYPNPVKDIFHIESSESGIYHLTITNTQGQTVKEIKIDGENKNHTINISSLPTGTYFYRLFETKKVISSGKIIKN</sequence>
<reference evidence="4" key="1">
    <citation type="submission" date="2024-05" db="EMBL/GenBank/DDBJ databases">
        <title>Whole-Genome Sequence of CFS9, a Potential Fish Probiotic Isolated from the Body Surface of Silurus asotus.</title>
        <authorList>
            <person name="Kojima M."/>
            <person name="Tobioka K."/>
            <person name="Yokota K."/>
            <person name="Nakatani H."/>
            <person name="Hori K."/>
            <person name="Tamaru Y."/>
            <person name="Okazaki F."/>
        </authorList>
    </citation>
    <scope>NUCLEOTIDE SEQUENCE</scope>
    <source>
        <strain evidence="4">CFS9</strain>
    </source>
</reference>
<name>A0AAT9H722_9FLAO</name>
<protein>
    <recommendedName>
        <fullName evidence="5">Por secretion system C-terminal sorting domain-containing protein</fullName>
    </recommendedName>
</protein>
<dbReference type="InterPro" id="IPR028994">
    <property type="entry name" value="Integrin_alpha_N"/>
</dbReference>
<evidence type="ECO:0008006" key="5">
    <source>
        <dbReference type="Google" id="ProtNLM"/>
    </source>
</evidence>
<evidence type="ECO:0000259" key="3">
    <source>
        <dbReference type="Pfam" id="PF18962"/>
    </source>
</evidence>
<dbReference type="SUPFAM" id="SSF69318">
    <property type="entry name" value="Integrin alpha N-terminal domain"/>
    <property type="match status" value="1"/>
</dbReference>
<dbReference type="RefSeq" id="WP_369616302.1">
    <property type="nucleotide sequence ID" value="NZ_AP031573.1"/>
</dbReference>
<organism evidence="4">
    <name type="scientific">Flavobacterium sp. CFS9</name>
    <dbReference type="NCBI Taxonomy" id="3143118"/>
    <lineage>
        <taxon>Bacteria</taxon>
        <taxon>Pseudomonadati</taxon>
        <taxon>Bacteroidota</taxon>
        <taxon>Flavobacteriia</taxon>
        <taxon>Flavobacteriales</taxon>
        <taxon>Flavobacteriaceae</taxon>
        <taxon>Flavobacterium</taxon>
    </lineage>
</organism>
<feature type="domain" description="Secretion system C-terminal sorting" evidence="3">
    <location>
        <begin position="501"/>
        <end position="572"/>
    </location>
</feature>
<dbReference type="InterPro" id="IPR027039">
    <property type="entry name" value="Crtac1"/>
</dbReference>
<dbReference type="Gene3D" id="2.130.10.130">
    <property type="entry name" value="Integrin alpha, N-terminal"/>
    <property type="match status" value="2"/>
</dbReference>
<dbReference type="Pfam" id="PF18962">
    <property type="entry name" value="Por_Secre_tail"/>
    <property type="match status" value="1"/>
</dbReference>
<proteinExistence type="predicted"/>
<dbReference type="PANTHER" id="PTHR16026:SF0">
    <property type="entry name" value="CARTILAGE ACIDIC PROTEIN 1"/>
    <property type="match status" value="1"/>
</dbReference>
<evidence type="ECO:0000256" key="1">
    <source>
        <dbReference type="ARBA" id="ARBA00022729"/>
    </source>
</evidence>
<dbReference type="PANTHER" id="PTHR16026">
    <property type="entry name" value="CARTILAGE ACIDIC PROTEIN 1"/>
    <property type="match status" value="1"/>
</dbReference>
<keyword evidence="1" id="KW-0732">Signal</keyword>
<evidence type="ECO:0000313" key="4">
    <source>
        <dbReference type="EMBL" id="BFM45304.1"/>
    </source>
</evidence>
<dbReference type="AlphaFoldDB" id="A0AAT9H722"/>
<dbReference type="Pfam" id="PF13517">
    <property type="entry name" value="FG-GAP_3"/>
    <property type="match status" value="3"/>
</dbReference>
<dbReference type="InterPro" id="IPR026444">
    <property type="entry name" value="Secre_tail"/>
</dbReference>
<dbReference type="InterPro" id="IPR013517">
    <property type="entry name" value="FG-GAP"/>
</dbReference>
<dbReference type="InterPro" id="IPR011519">
    <property type="entry name" value="UnbV_ASPIC"/>
</dbReference>